<feature type="region of interest" description="Disordered" evidence="1">
    <location>
        <begin position="1"/>
        <end position="30"/>
    </location>
</feature>
<gene>
    <name evidence="3" type="ORF">V5799_010803</name>
</gene>
<protein>
    <recommendedName>
        <fullName evidence="2">PID domain-containing protein</fullName>
    </recommendedName>
</protein>
<dbReference type="GO" id="GO:0005737">
    <property type="term" value="C:cytoplasm"/>
    <property type="evidence" value="ECO:0007669"/>
    <property type="project" value="TreeGrafter"/>
</dbReference>
<name>A0AAQ4EJ19_AMBAM</name>
<evidence type="ECO:0000259" key="2">
    <source>
        <dbReference type="PROSITE" id="PS01179"/>
    </source>
</evidence>
<dbReference type="PANTHER" id="PTHR47695">
    <property type="entry name" value="PID DOMAIN-CONTAINING PROTEIN"/>
    <property type="match status" value="1"/>
</dbReference>
<dbReference type="InterPro" id="IPR006020">
    <property type="entry name" value="PTB/PI_dom"/>
</dbReference>
<reference evidence="3 4" key="1">
    <citation type="journal article" date="2023" name="Arcadia Sci">
        <title>De novo assembly of a long-read Amblyomma americanum tick genome.</title>
        <authorList>
            <person name="Chou S."/>
            <person name="Poskanzer K.E."/>
            <person name="Rollins M."/>
            <person name="Thuy-Boun P.S."/>
        </authorList>
    </citation>
    <scope>NUCLEOTIDE SEQUENCE [LARGE SCALE GENOMIC DNA]</scope>
    <source>
        <strain evidence="3">F_SG_1</strain>
        <tissue evidence="3">Salivary glands</tissue>
    </source>
</reference>
<dbReference type="EMBL" id="JARKHS020015179">
    <property type="protein sequence ID" value="KAK8774664.1"/>
    <property type="molecule type" value="Genomic_DNA"/>
</dbReference>
<proteinExistence type="predicted"/>
<evidence type="ECO:0000313" key="4">
    <source>
        <dbReference type="Proteomes" id="UP001321473"/>
    </source>
</evidence>
<evidence type="ECO:0000256" key="1">
    <source>
        <dbReference type="SAM" id="MobiDB-lite"/>
    </source>
</evidence>
<organism evidence="3 4">
    <name type="scientific">Amblyomma americanum</name>
    <name type="common">Lone star tick</name>
    <dbReference type="NCBI Taxonomy" id="6943"/>
    <lineage>
        <taxon>Eukaryota</taxon>
        <taxon>Metazoa</taxon>
        <taxon>Ecdysozoa</taxon>
        <taxon>Arthropoda</taxon>
        <taxon>Chelicerata</taxon>
        <taxon>Arachnida</taxon>
        <taxon>Acari</taxon>
        <taxon>Parasitiformes</taxon>
        <taxon>Ixodida</taxon>
        <taxon>Ixodoidea</taxon>
        <taxon>Ixodidae</taxon>
        <taxon>Amblyomminae</taxon>
        <taxon>Amblyomma</taxon>
    </lineage>
</organism>
<comment type="caution">
    <text evidence="3">The sequence shown here is derived from an EMBL/GenBank/DDBJ whole genome shotgun (WGS) entry which is preliminary data.</text>
</comment>
<evidence type="ECO:0000313" key="3">
    <source>
        <dbReference type="EMBL" id="KAK8774664.1"/>
    </source>
</evidence>
<dbReference type="PANTHER" id="PTHR47695:SF3">
    <property type="entry name" value="PID DOMAIN-CONTAINING PROTEIN"/>
    <property type="match status" value="1"/>
</dbReference>
<dbReference type="SUPFAM" id="SSF50729">
    <property type="entry name" value="PH domain-like"/>
    <property type="match status" value="1"/>
</dbReference>
<sequence>MNSSSSTRLRVYRWSNRRRSPKTDQGGCLDGDRSRFERKRLLFRAKLTFTQVVPDAHGQLLCQDSTGRLKEAVRASRQHKQRVHLAVSLQGIRIQDEMAGELLIHHPVHRIPSVSQVTSDTWAATFIYAYQDRSFHYIAIKTEKATAELEVALVALFEVVLDMKDRASRVVHQERRQQPQAWAQATSTRGE</sequence>
<accession>A0AAQ4EJ19</accession>
<dbReference type="AlphaFoldDB" id="A0AAQ4EJ19"/>
<dbReference type="Proteomes" id="UP001321473">
    <property type="component" value="Unassembled WGS sequence"/>
</dbReference>
<feature type="domain" description="PID" evidence="2">
    <location>
        <begin position="43"/>
        <end position="167"/>
    </location>
</feature>
<dbReference type="PROSITE" id="PS01179">
    <property type="entry name" value="PID"/>
    <property type="match status" value="1"/>
</dbReference>
<dbReference type="Gene3D" id="2.30.29.30">
    <property type="entry name" value="Pleckstrin-homology domain (PH domain)/Phosphotyrosine-binding domain (PTB)"/>
    <property type="match status" value="1"/>
</dbReference>
<feature type="region of interest" description="Disordered" evidence="1">
    <location>
        <begin position="170"/>
        <end position="191"/>
    </location>
</feature>
<feature type="compositionally biased region" description="Polar residues" evidence="1">
    <location>
        <begin position="178"/>
        <end position="191"/>
    </location>
</feature>
<dbReference type="InterPro" id="IPR011993">
    <property type="entry name" value="PH-like_dom_sf"/>
</dbReference>
<keyword evidence="4" id="KW-1185">Reference proteome</keyword>